<reference evidence="1" key="1">
    <citation type="submission" date="2022-12" db="EMBL/GenBank/DDBJ databases">
        <title>Reference genome sequencing for broad-spectrum identification of bacterial and archaeal isolates by mass spectrometry.</title>
        <authorList>
            <person name="Sekiguchi Y."/>
            <person name="Tourlousse D.M."/>
        </authorList>
    </citation>
    <scope>NUCLEOTIDE SEQUENCE</scope>
    <source>
        <strain evidence="1">10succ1</strain>
    </source>
</reference>
<proteinExistence type="predicted"/>
<dbReference type="EMBL" id="BSDY01000007">
    <property type="protein sequence ID" value="GLI56352.1"/>
    <property type="molecule type" value="Genomic_DNA"/>
</dbReference>
<evidence type="ECO:0000313" key="1">
    <source>
        <dbReference type="EMBL" id="GLI56352.1"/>
    </source>
</evidence>
<organism evidence="1 2">
    <name type="scientific">Propionigenium maris DSM 9537</name>
    <dbReference type="NCBI Taxonomy" id="1123000"/>
    <lineage>
        <taxon>Bacteria</taxon>
        <taxon>Fusobacteriati</taxon>
        <taxon>Fusobacteriota</taxon>
        <taxon>Fusobacteriia</taxon>
        <taxon>Fusobacteriales</taxon>
        <taxon>Fusobacteriaceae</taxon>
        <taxon>Propionigenium</taxon>
    </lineage>
</organism>
<dbReference type="CDD" id="cd07812">
    <property type="entry name" value="SRPBCC"/>
    <property type="match status" value="1"/>
</dbReference>
<protein>
    <recommendedName>
        <fullName evidence="3">Polyketide cyclase / dehydrase and lipid transport</fullName>
    </recommendedName>
</protein>
<dbReference type="Pfam" id="PF10604">
    <property type="entry name" value="Polyketide_cyc2"/>
    <property type="match status" value="1"/>
</dbReference>
<dbReference type="Gene3D" id="3.30.530.20">
    <property type="match status" value="1"/>
</dbReference>
<sequence>MVEKTFFSETVKIEAPRDFVFNFLTDFSEKAKWVDGLKVEDVTPNNGKKVGTHIRESVAVHGHTWEYKGEITDYKKDEYLKMDIGDEKENIKLDYTLTDGDYHDTLLTETATIVEGSLIHRWLTGFEKRTLQKRLLKFKEVVEDEYKKSR</sequence>
<dbReference type="Proteomes" id="UP001144471">
    <property type="component" value="Unassembled WGS sequence"/>
</dbReference>
<comment type="caution">
    <text evidence="1">The sequence shown here is derived from an EMBL/GenBank/DDBJ whole genome shotgun (WGS) entry which is preliminary data.</text>
</comment>
<accession>A0A9W6GMM0</accession>
<dbReference type="SUPFAM" id="SSF55961">
    <property type="entry name" value="Bet v1-like"/>
    <property type="match status" value="1"/>
</dbReference>
<keyword evidence="2" id="KW-1185">Reference proteome</keyword>
<dbReference type="RefSeq" id="WP_281835452.1">
    <property type="nucleotide sequence ID" value="NZ_BSDY01000007.1"/>
</dbReference>
<dbReference type="AlphaFoldDB" id="A0A9W6GMM0"/>
<dbReference type="InterPro" id="IPR019587">
    <property type="entry name" value="Polyketide_cyclase/dehydratase"/>
</dbReference>
<evidence type="ECO:0000313" key="2">
    <source>
        <dbReference type="Proteomes" id="UP001144471"/>
    </source>
</evidence>
<gene>
    <name evidence="1" type="ORF">PM10SUCC1_18660</name>
</gene>
<name>A0A9W6GMM0_9FUSO</name>
<dbReference type="InterPro" id="IPR023393">
    <property type="entry name" value="START-like_dom_sf"/>
</dbReference>
<evidence type="ECO:0008006" key="3">
    <source>
        <dbReference type="Google" id="ProtNLM"/>
    </source>
</evidence>